<keyword evidence="3" id="KW-1185">Reference proteome</keyword>
<keyword evidence="1" id="KW-0175">Coiled coil</keyword>
<protein>
    <submittedName>
        <fullName evidence="2">Uncharacterized protein</fullName>
    </submittedName>
</protein>
<dbReference type="Proteomes" id="UP000801492">
    <property type="component" value="Unassembled WGS sequence"/>
</dbReference>
<gene>
    <name evidence="2" type="ORF">ILUMI_08994</name>
</gene>
<reference evidence="2" key="1">
    <citation type="submission" date="2019-08" db="EMBL/GenBank/DDBJ databases">
        <title>The genome of the North American firefly Photinus pyralis.</title>
        <authorList>
            <consortium name="Photinus pyralis genome working group"/>
            <person name="Fallon T.R."/>
            <person name="Sander Lower S.E."/>
            <person name="Weng J.-K."/>
        </authorList>
    </citation>
    <scope>NUCLEOTIDE SEQUENCE</scope>
    <source>
        <strain evidence="2">TRF0915ILg1</strain>
        <tissue evidence="2">Whole body</tissue>
    </source>
</reference>
<evidence type="ECO:0000313" key="2">
    <source>
        <dbReference type="EMBL" id="KAF2897183.1"/>
    </source>
</evidence>
<sequence length="122" mass="14006">MKKQNSRLVVKTVFVTLPNSKVHPNNIPSRQIDKAGDLVEESNNIPEVRGKNLKENANSLKIQVKCFGERLEEIRENLEEASRCFQLLESSREVIDNDNEKVEYLKKVALKTGNEKLGEVWK</sequence>
<proteinExistence type="predicted"/>
<dbReference type="AlphaFoldDB" id="A0A8K0D5X7"/>
<comment type="caution">
    <text evidence="2">The sequence shown here is derived from an EMBL/GenBank/DDBJ whole genome shotgun (WGS) entry which is preliminary data.</text>
</comment>
<feature type="coiled-coil region" evidence="1">
    <location>
        <begin position="57"/>
        <end position="91"/>
    </location>
</feature>
<name>A0A8K0D5X7_IGNLU</name>
<evidence type="ECO:0000256" key="1">
    <source>
        <dbReference type="SAM" id="Coils"/>
    </source>
</evidence>
<feature type="non-terminal residue" evidence="2">
    <location>
        <position position="1"/>
    </location>
</feature>
<dbReference type="EMBL" id="VTPC01004424">
    <property type="protein sequence ID" value="KAF2897183.1"/>
    <property type="molecule type" value="Genomic_DNA"/>
</dbReference>
<organism evidence="2 3">
    <name type="scientific">Ignelater luminosus</name>
    <name type="common">Cucubano</name>
    <name type="synonym">Pyrophorus luminosus</name>
    <dbReference type="NCBI Taxonomy" id="2038154"/>
    <lineage>
        <taxon>Eukaryota</taxon>
        <taxon>Metazoa</taxon>
        <taxon>Ecdysozoa</taxon>
        <taxon>Arthropoda</taxon>
        <taxon>Hexapoda</taxon>
        <taxon>Insecta</taxon>
        <taxon>Pterygota</taxon>
        <taxon>Neoptera</taxon>
        <taxon>Endopterygota</taxon>
        <taxon>Coleoptera</taxon>
        <taxon>Polyphaga</taxon>
        <taxon>Elateriformia</taxon>
        <taxon>Elateroidea</taxon>
        <taxon>Elateridae</taxon>
        <taxon>Agrypninae</taxon>
        <taxon>Pyrophorini</taxon>
        <taxon>Ignelater</taxon>
    </lineage>
</organism>
<evidence type="ECO:0000313" key="3">
    <source>
        <dbReference type="Proteomes" id="UP000801492"/>
    </source>
</evidence>
<accession>A0A8K0D5X7</accession>